<evidence type="ECO:0000313" key="11">
    <source>
        <dbReference type="EMBL" id="CAD5226082.1"/>
    </source>
</evidence>
<gene>
    <name evidence="11" type="ORF">BXYJ_LOCUS8867</name>
</gene>
<keyword evidence="3" id="KW-0813">Transport</keyword>
<dbReference type="PANTHER" id="PTHR12371">
    <property type="entry name" value="TRANSLOCATION ASSOCIATED MEMBRANE PROTEIN"/>
    <property type="match status" value="1"/>
</dbReference>
<evidence type="ECO:0000256" key="4">
    <source>
        <dbReference type="ARBA" id="ARBA00022692"/>
    </source>
</evidence>
<dbReference type="Proteomes" id="UP000582659">
    <property type="component" value="Unassembled WGS sequence"/>
</dbReference>
<dbReference type="SMART" id="SM00724">
    <property type="entry name" value="TLC"/>
    <property type="match status" value="1"/>
</dbReference>
<evidence type="ECO:0000256" key="5">
    <source>
        <dbReference type="ARBA" id="ARBA00022927"/>
    </source>
</evidence>
<evidence type="ECO:0000256" key="9">
    <source>
        <dbReference type="SAM" id="Phobius"/>
    </source>
</evidence>
<dbReference type="InterPro" id="IPR006634">
    <property type="entry name" value="TLC-dom"/>
</dbReference>
<keyword evidence="6 9" id="KW-1133">Transmembrane helix</keyword>
<dbReference type="InterPro" id="IPR016447">
    <property type="entry name" value="Translocation_assoc_membrane"/>
</dbReference>
<feature type="transmembrane region" description="Helical" evidence="9">
    <location>
        <begin position="203"/>
        <end position="221"/>
    </location>
</feature>
<feature type="transmembrane region" description="Helical" evidence="9">
    <location>
        <begin position="126"/>
        <end position="144"/>
    </location>
</feature>
<dbReference type="OrthoDB" id="3053196at2759"/>
<dbReference type="GO" id="GO:0045048">
    <property type="term" value="P:protein insertion into ER membrane"/>
    <property type="evidence" value="ECO:0007669"/>
    <property type="project" value="TreeGrafter"/>
</dbReference>
<dbReference type="EMBL" id="CAJFDI010000004">
    <property type="protein sequence ID" value="CAD5226082.1"/>
    <property type="molecule type" value="Genomic_DNA"/>
</dbReference>
<protein>
    <submittedName>
        <fullName evidence="11">(pine wood nematode) hypothetical protein</fullName>
    </submittedName>
</protein>
<feature type="transmembrane region" description="Helical" evidence="9">
    <location>
        <begin position="259"/>
        <end position="283"/>
    </location>
</feature>
<comment type="subcellular location">
    <subcellularLocation>
        <location evidence="1">Membrane</location>
        <topology evidence="1">Multi-pass membrane protein</topology>
    </subcellularLocation>
</comment>
<dbReference type="Proteomes" id="UP000659654">
    <property type="component" value="Unassembled WGS sequence"/>
</dbReference>
<dbReference type="Pfam" id="PF03798">
    <property type="entry name" value="TRAM_LAG1_CLN8"/>
    <property type="match status" value="1"/>
</dbReference>
<keyword evidence="4 9" id="KW-0812">Transmembrane</keyword>
<comment type="similarity">
    <text evidence="2">Belongs to the TRAM family.</text>
</comment>
<keyword evidence="7 9" id="KW-0472">Membrane</keyword>
<keyword evidence="12" id="KW-1185">Reference proteome</keyword>
<feature type="transmembrane region" description="Helical" evidence="9">
    <location>
        <begin position="86"/>
        <end position="105"/>
    </location>
</feature>
<name>A0A7I8WSE8_BURXY</name>
<sequence>MGFESRRLASRTKKPPPPILSHEFIITNHGDITSVILMIVALGFMFQWSVPFSQFMVLPQYNETRPVAGEGDKTFYRSGINDLGCIAYYTVAWITFHCIIQEYVIDKIQRRLHMSRSRLARFAESAHLGPIAALACGFAAYNLYEIGVHKNFSLLWQGYPSEHRYLSLNFKLFFLIQISYWIHQFPEFYFQKLKKEEMKERSGYSVLFLTFIAVAYFTNFVRLAAVLLALEYASLSLLHISRLVYFSGKVSNTGRIFRLWNLLFPIVRLSSIVIAVLVLWGGLRSHETPYINFETGNYNTHVIRLDALIFLLLTQVYLFYNFARFHFSRWNSRPKTVEPLPRKKQNFKAKKEEKKVQ</sequence>
<feature type="domain" description="TLC" evidence="10">
    <location>
        <begin position="120"/>
        <end position="331"/>
    </location>
</feature>
<dbReference type="AlphaFoldDB" id="A0A7I8WSE8"/>
<proteinExistence type="inferred from homology"/>
<evidence type="ECO:0000256" key="3">
    <source>
        <dbReference type="ARBA" id="ARBA00022448"/>
    </source>
</evidence>
<dbReference type="PANTHER" id="PTHR12371:SF11">
    <property type="entry name" value="TRANSLOCATING CHAIN-ASSOCIATED MEMBRANE PROTEIN"/>
    <property type="match status" value="1"/>
</dbReference>
<evidence type="ECO:0000313" key="12">
    <source>
        <dbReference type="Proteomes" id="UP000659654"/>
    </source>
</evidence>
<dbReference type="EMBL" id="CAJFCV020000004">
    <property type="protein sequence ID" value="CAG9115381.1"/>
    <property type="molecule type" value="Genomic_DNA"/>
</dbReference>
<dbReference type="GO" id="GO:0006616">
    <property type="term" value="P:SRP-dependent cotranslational protein targeting to membrane, translocation"/>
    <property type="evidence" value="ECO:0007669"/>
    <property type="project" value="InterPro"/>
</dbReference>
<keyword evidence="5" id="KW-0653">Protein transport</keyword>
<evidence type="ECO:0000256" key="7">
    <source>
        <dbReference type="ARBA" id="ARBA00023136"/>
    </source>
</evidence>
<organism evidence="11 12">
    <name type="scientific">Bursaphelenchus xylophilus</name>
    <name type="common">Pinewood nematode worm</name>
    <name type="synonym">Aphelenchoides xylophilus</name>
    <dbReference type="NCBI Taxonomy" id="6326"/>
    <lineage>
        <taxon>Eukaryota</taxon>
        <taxon>Metazoa</taxon>
        <taxon>Ecdysozoa</taxon>
        <taxon>Nematoda</taxon>
        <taxon>Chromadorea</taxon>
        <taxon>Rhabditida</taxon>
        <taxon>Tylenchina</taxon>
        <taxon>Tylenchomorpha</taxon>
        <taxon>Aphelenchoidea</taxon>
        <taxon>Aphelenchoididae</taxon>
        <taxon>Bursaphelenchus</taxon>
    </lineage>
</organism>
<feature type="transmembrane region" description="Helical" evidence="9">
    <location>
        <begin position="164"/>
        <end position="182"/>
    </location>
</feature>
<feature type="region of interest" description="Disordered" evidence="8">
    <location>
        <begin position="335"/>
        <end position="357"/>
    </location>
</feature>
<evidence type="ECO:0000256" key="1">
    <source>
        <dbReference type="ARBA" id="ARBA00004141"/>
    </source>
</evidence>
<feature type="transmembrane region" description="Helical" evidence="9">
    <location>
        <begin position="32"/>
        <end position="50"/>
    </location>
</feature>
<feature type="transmembrane region" description="Helical" evidence="9">
    <location>
        <begin position="303"/>
        <end position="323"/>
    </location>
</feature>
<dbReference type="SMR" id="A0A7I8WSE8"/>
<comment type="caution">
    <text evidence="11">The sequence shown here is derived from an EMBL/GenBank/DDBJ whole genome shotgun (WGS) entry which is preliminary data.</text>
</comment>
<evidence type="ECO:0000256" key="8">
    <source>
        <dbReference type="SAM" id="MobiDB-lite"/>
    </source>
</evidence>
<evidence type="ECO:0000256" key="2">
    <source>
        <dbReference type="ARBA" id="ARBA00005999"/>
    </source>
</evidence>
<accession>A0A7I8WSE8</accession>
<dbReference type="GO" id="GO:0005789">
    <property type="term" value="C:endoplasmic reticulum membrane"/>
    <property type="evidence" value="ECO:0007669"/>
    <property type="project" value="TreeGrafter"/>
</dbReference>
<reference evidence="11" key="1">
    <citation type="submission" date="2020-09" db="EMBL/GenBank/DDBJ databases">
        <authorList>
            <person name="Kikuchi T."/>
        </authorList>
    </citation>
    <scope>NUCLEOTIDE SEQUENCE</scope>
    <source>
        <strain evidence="11">Ka4C1</strain>
    </source>
</reference>
<evidence type="ECO:0000256" key="6">
    <source>
        <dbReference type="ARBA" id="ARBA00022989"/>
    </source>
</evidence>
<evidence type="ECO:0000259" key="10">
    <source>
        <dbReference type="SMART" id="SM00724"/>
    </source>
</evidence>
<feature type="transmembrane region" description="Helical" evidence="9">
    <location>
        <begin position="227"/>
        <end position="247"/>
    </location>
</feature>